<gene>
    <name evidence="3" type="ORF">SAMN05216323_10456</name>
</gene>
<dbReference type="InterPro" id="IPR025388">
    <property type="entry name" value="Alginate_export_dom"/>
</dbReference>
<evidence type="ECO:0000259" key="2">
    <source>
        <dbReference type="Pfam" id="PF13372"/>
    </source>
</evidence>
<feature type="signal peptide" evidence="1">
    <location>
        <begin position="1"/>
        <end position="22"/>
    </location>
</feature>
<reference evidence="3 4" key="1">
    <citation type="submission" date="2016-09" db="EMBL/GenBank/DDBJ databases">
        <authorList>
            <person name="Capua I."/>
            <person name="De Benedictis P."/>
            <person name="Joannis T."/>
            <person name="Lombin L.H."/>
            <person name="Cattoli G."/>
        </authorList>
    </citation>
    <scope>NUCLEOTIDE SEQUENCE [LARGE SCALE GENOMIC DNA]</scope>
    <source>
        <strain evidence="3 4">A7P-90m</strain>
    </source>
</reference>
<dbReference type="OrthoDB" id="1070463at2"/>
<feature type="domain" description="Alginate export" evidence="2">
    <location>
        <begin position="27"/>
        <end position="391"/>
    </location>
</feature>
<keyword evidence="1" id="KW-0732">Signal</keyword>
<evidence type="ECO:0000313" key="4">
    <source>
        <dbReference type="Proteomes" id="UP000199452"/>
    </source>
</evidence>
<dbReference type="Proteomes" id="UP000199452">
    <property type="component" value="Unassembled WGS sequence"/>
</dbReference>
<dbReference type="EMBL" id="FMYP01000045">
    <property type="protein sequence ID" value="SDC70030.1"/>
    <property type="molecule type" value="Genomic_DNA"/>
</dbReference>
<dbReference type="InterPro" id="IPR053728">
    <property type="entry name" value="Alginate_Permeability_Chnl"/>
</dbReference>
<evidence type="ECO:0000256" key="1">
    <source>
        <dbReference type="SAM" id="SignalP"/>
    </source>
</evidence>
<sequence>MLFVSRLFLVFLFIACMQSISAQVFKVDADLRNRFEYRDGYKKPASEVTDPTTLVYQRGRVAFSFKADSFQVQLSFQDARIWGQYANSTDVNAVSVHESWFRYWVNPSWSFKVGRQEISYDDQRIVGAPDWSIAGKSYDAALCMFEQPISGISASIGGGINRSSDDVFLTDYTKDYFRFFTVGYLKKSIGSSSSASLLSFVEGNQKKGVATIIYPRHTFGSNMIMTQGAYSSDLSLYIQHGQHESGAKVVAGAVALKGTYKTGSVGSLYIGGAYYTGTSKAELQKGKSNSFIRPYGTAHSLHGYMDYYTKLREIKDGGLVDIYVGYKCKFAPKWEAQFDYHYFSLAESGFSDAIAPEGYQRVTSKELGSEVDVMLSYQLAKSFLMQGGYSLMLQSSTAEKLFGIANGETSSWAYLSLVFRPRLFEKNFKQ</sequence>
<keyword evidence="4" id="KW-1185">Reference proteome</keyword>
<feature type="chain" id="PRO_5011735205" evidence="1">
    <location>
        <begin position="23"/>
        <end position="430"/>
    </location>
</feature>
<dbReference type="STRING" id="1640674.SAMN05216323_10456"/>
<dbReference type="AlphaFoldDB" id="A0A1G6NPY7"/>
<organism evidence="3 4">
    <name type="scientific">Williamwhitmania taraxaci</name>
    <dbReference type="NCBI Taxonomy" id="1640674"/>
    <lineage>
        <taxon>Bacteria</taxon>
        <taxon>Pseudomonadati</taxon>
        <taxon>Bacteroidota</taxon>
        <taxon>Bacteroidia</taxon>
        <taxon>Bacteroidales</taxon>
        <taxon>Williamwhitmaniaceae</taxon>
        <taxon>Williamwhitmania</taxon>
    </lineage>
</organism>
<name>A0A1G6NPY7_9BACT</name>
<dbReference type="Pfam" id="PF13372">
    <property type="entry name" value="Alginate_exp"/>
    <property type="match status" value="1"/>
</dbReference>
<evidence type="ECO:0000313" key="3">
    <source>
        <dbReference type="EMBL" id="SDC70030.1"/>
    </source>
</evidence>
<proteinExistence type="predicted"/>
<dbReference type="Gene3D" id="2.40.160.100">
    <property type="match status" value="1"/>
</dbReference>
<protein>
    <submittedName>
        <fullName evidence="3">Alginate export</fullName>
    </submittedName>
</protein>
<accession>A0A1G6NPY7</accession>